<sequence>MMKGCSDRLEMVRSYLVDETYRDALLVQSELLKGLRETLDAKGFVEILPVILSPITDPLNHEVFDASVEYYGQNYAVTKSMILHKQISVLVHEKIYSVSPNVRLETADKADSGRHLFEFVQLDMEVAGASRDEIMDVMEDAIIYAIRNVLSKYPWVKEKYHPTLKVPAKPFKRITVKEAVEKYGEAFESGLSKDIDEPVWLIDIPLLNREFYDKQDPERPDVLLDFDLIYPEGFGEGISGGEREHEYEQIIRRMKLKGTSPEEYTDYLELAKQGVLKPSAGCGIGIERFTRYVMGLEHVRQTRLFAKVPGESAL</sequence>
<dbReference type="NCBIfam" id="NF005054">
    <property type="entry name" value="PRK06462.1-4"/>
    <property type="match status" value="1"/>
</dbReference>
<evidence type="ECO:0000256" key="1">
    <source>
        <dbReference type="ARBA" id="ARBA00022598"/>
    </source>
</evidence>
<keyword evidence="4" id="KW-0648">Protein biosynthesis</keyword>
<feature type="domain" description="Aminoacyl-transfer RNA synthetases class-II family profile" evidence="6">
    <location>
        <begin position="21"/>
        <end position="309"/>
    </location>
</feature>
<dbReference type="AlphaFoldDB" id="C5CG14"/>
<dbReference type="PANTHER" id="PTHR22594:SF48">
    <property type="entry name" value="ASPARAGINYL-TRNA SYNTHETASE-RELATED PROTEIN (N-TRUNCATION)"/>
    <property type="match status" value="1"/>
</dbReference>
<reference evidence="7 8" key="2">
    <citation type="journal article" date="2011" name="J. Bacteriol.">
        <title>Genome Sequence of Kosmotoga olearia Strain TBF 19.5.1, a Thermophilic Bacterium with a Wide Growth Temperature Range, Isolated from the Troll B Oil Platform in the North Sea.</title>
        <authorList>
            <person name="Swithers K.S."/>
            <person name="Dipippo J.L."/>
            <person name="Bruce D.C."/>
            <person name="Detter C."/>
            <person name="Tapia R."/>
            <person name="Han S."/>
            <person name="Goodwin L.A."/>
            <person name="Han J."/>
            <person name="Woyke T."/>
            <person name="Pitluck S."/>
            <person name="Pennacchio L."/>
            <person name="Nolan M."/>
            <person name="Mikhailova N."/>
            <person name="Land M.L."/>
            <person name="Nesbo C.L."/>
            <person name="Gogarten J.P."/>
            <person name="Noll K.M."/>
        </authorList>
    </citation>
    <scope>NUCLEOTIDE SEQUENCE [LARGE SCALE GENOMIC DNA]</scope>
    <source>
        <strain evidence="8">ATCC BAA-1733 / DSM 21960 / TBF 19.5.1</strain>
    </source>
</reference>
<keyword evidence="5 7" id="KW-0030">Aminoacyl-tRNA synthetase</keyword>
<evidence type="ECO:0000259" key="6">
    <source>
        <dbReference type="PROSITE" id="PS50862"/>
    </source>
</evidence>
<proteinExistence type="predicted"/>
<dbReference type="InterPro" id="IPR004364">
    <property type="entry name" value="Aa-tRNA-synt_II"/>
</dbReference>
<dbReference type="PANTHER" id="PTHR22594">
    <property type="entry name" value="ASPARTYL/LYSYL-TRNA SYNTHETASE"/>
    <property type="match status" value="1"/>
</dbReference>
<dbReference type="HOGENOM" id="CLU_004553_2_2_0"/>
<gene>
    <name evidence="7" type="ordered locus">Kole_1826</name>
</gene>
<evidence type="ECO:0000256" key="5">
    <source>
        <dbReference type="ARBA" id="ARBA00023146"/>
    </source>
</evidence>
<evidence type="ECO:0000256" key="2">
    <source>
        <dbReference type="ARBA" id="ARBA00022741"/>
    </source>
</evidence>
<organism evidence="7 8">
    <name type="scientific">Kosmotoga olearia (strain ATCC BAA-1733 / DSM 21960 / TBF 19.5.1)</name>
    <dbReference type="NCBI Taxonomy" id="521045"/>
    <lineage>
        <taxon>Bacteria</taxon>
        <taxon>Thermotogati</taxon>
        <taxon>Thermotogota</taxon>
        <taxon>Thermotogae</taxon>
        <taxon>Kosmotogales</taxon>
        <taxon>Kosmotogaceae</taxon>
        <taxon>Kosmotoga</taxon>
    </lineage>
</organism>
<dbReference type="OrthoDB" id="9762036at2"/>
<dbReference type="STRING" id="521045.Kole_1826"/>
<evidence type="ECO:0000313" key="8">
    <source>
        <dbReference type="Proteomes" id="UP000002382"/>
    </source>
</evidence>
<dbReference type="KEGG" id="kol:Kole_1826"/>
<dbReference type="EMBL" id="CP001634">
    <property type="protein sequence ID" value="ACR80508.1"/>
    <property type="molecule type" value="Genomic_DNA"/>
</dbReference>
<dbReference type="SMR" id="C5CG14"/>
<dbReference type="InterPro" id="IPR045864">
    <property type="entry name" value="aa-tRNA-synth_II/BPL/LPL"/>
</dbReference>
<dbReference type="Gene3D" id="3.30.930.10">
    <property type="entry name" value="Bira Bifunctional Protein, Domain 2"/>
    <property type="match status" value="1"/>
</dbReference>
<accession>C5CG14</accession>
<dbReference type="SUPFAM" id="SSF55681">
    <property type="entry name" value="Class II aaRS and biotin synthetases"/>
    <property type="match status" value="1"/>
</dbReference>
<keyword evidence="1" id="KW-0436">Ligase</keyword>
<dbReference type="PROSITE" id="PS50862">
    <property type="entry name" value="AA_TRNA_LIGASE_II"/>
    <property type="match status" value="1"/>
</dbReference>
<name>C5CG14_KOSOT</name>
<dbReference type="GO" id="GO:0006421">
    <property type="term" value="P:asparaginyl-tRNA aminoacylation"/>
    <property type="evidence" value="ECO:0007669"/>
    <property type="project" value="TreeGrafter"/>
</dbReference>
<dbReference type="RefSeq" id="WP_015869151.1">
    <property type="nucleotide sequence ID" value="NC_012785.1"/>
</dbReference>
<keyword evidence="3" id="KW-0067">ATP-binding</keyword>
<evidence type="ECO:0000256" key="4">
    <source>
        <dbReference type="ARBA" id="ARBA00022917"/>
    </source>
</evidence>
<dbReference type="eggNOG" id="COG0017">
    <property type="taxonomic scope" value="Bacteria"/>
</dbReference>
<keyword evidence="2" id="KW-0547">Nucleotide-binding</keyword>
<dbReference type="Proteomes" id="UP000002382">
    <property type="component" value="Chromosome"/>
</dbReference>
<evidence type="ECO:0000313" key="7">
    <source>
        <dbReference type="EMBL" id="ACR80508.1"/>
    </source>
</evidence>
<reference evidence="7 8" key="1">
    <citation type="submission" date="2009-06" db="EMBL/GenBank/DDBJ databases">
        <title>Complete sequence of Thermotogales bacterium TBF 19.5.1.</title>
        <authorList>
            <consortium name="US DOE Joint Genome Institute"/>
            <person name="Lucas S."/>
            <person name="Copeland A."/>
            <person name="Lapidus A."/>
            <person name="Glavina del Rio T."/>
            <person name="Tice H."/>
            <person name="Bruce D."/>
            <person name="Goodwin L."/>
            <person name="Pitluck S."/>
            <person name="Chertkov O."/>
            <person name="Brettin T."/>
            <person name="Detter J.C."/>
            <person name="Han C."/>
            <person name="Schmutz J."/>
            <person name="Larimer F."/>
            <person name="Land M."/>
            <person name="Hauser L."/>
            <person name="Kyrpides N."/>
            <person name="Ovchinnikova G."/>
            <person name="Noll K."/>
        </authorList>
    </citation>
    <scope>NUCLEOTIDE SEQUENCE [LARGE SCALE GENOMIC DNA]</scope>
    <source>
        <strain evidence="8">ATCC BAA-1733 / DSM 21960 / TBF 19.5.1</strain>
    </source>
</reference>
<dbReference type="GO" id="GO:0005524">
    <property type="term" value="F:ATP binding"/>
    <property type="evidence" value="ECO:0007669"/>
    <property type="project" value="UniProtKB-KW"/>
</dbReference>
<evidence type="ECO:0000256" key="3">
    <source>
        <dbReference type="ARBA" id="ARBA00022840"/>
    </source>
</evidence>
<dbReference type="GO" id="GO:0004816">
    <property type="term" value="F:asparagine-tRNA ligase activity"/>
    <property type="evidence" value="ECO:0007669"/>
    <property type="project" value="TreeGrafter"/>
</dbReference>
<protein>
    <submittedName>
        <fullName evidence="7">tRNA synthetase class II (D K and N)</fullName>
    </submittedName>
</protein>
<keyword evidence="8" id="KW-1185">Reference proteome</keyword>
<dbReference type="InterPro" id="IPR006195">
    <property type="entry name" value="aa-tRNA-synth_II"/>
</dbReference>
<dbReference type="Pfam" id="PF00152">
    <property type="entry name" value="tRNA-synt_2"/>
    <property type="match status" value="1"/>
</dbReference>